<dbReference type="PROSITE" id="PS51318">
    <property type="entry name" value="TAT"/>
    <property type="match status" value="1"/>
</dbReference>
<organism evidence="4 5">
    <name type="scientific">Roseateles albus</name>
    <dbReference type="NCBI Taxonomy" id="2987525"/>
    <lineage>
        <taxon>Bacteria</taxon>
        <taxon>Pseudomonadati</taxon>
        <taxon>Pseudomonadota</taxon>
        <taxon>Betaproteobacteria</taxon>
        <taxon>Burkholderiales</taxon>
        <taxon>Sphaerotilaceae</taxon>
        <taxon>Roseateles</taxon>
    </lineage>
</organism>
<dbReference type="InterPro" id="IPR052900">
    <property type="entry name" value="Phospholipid_Metab_Enz"/>
</dbReference>
<dbReference type="Gene3D" id="2.60.40.380">
    <property type="entry name" value="Purple acid phosphatase-like, N-terminal"/>
    <property type="match status" value="1"/>
</dbReference>
<dbReference type="EMBL" id="JAQQXT010000008">
    <property type="protein sequence ID" value="MDC8772859.1"/>
    <property type="molecule type" value="Genomic_DNA"/>
</dbReference>
<dbReference type="InterPro" id="IPR029052">
    <property type="entry name" value="Metallo-depent_PP-like"/>
</dbReference>
<evidence type="ECO:0000256" key="1">
    <source>
        <dbReference type="SAM" id="SignalP"/>
    </source>
</evidence>
<proteinExistence type="predicted"/>
<evidence type="ECO:0000313" key="4">
    <source>
        <dbReference type="EMBL" id="MDC8772859.1"/>
    </source>
</evidence>
<dbReference type="PANTHER" id="PTHR43606:SF7">
    <property type="entry name" value="PHOSPHATASE, PUTATIVE (AFU_ORTHOLOGUE AFUA_6G08710)-RELATED"/>
    <property type="match status" value="1"/>
</dbReference>
<keyword evidence="1" id="KW-0732">Signal</keyword>
<dbReference type="Pfam" id="PF09423">
    <property type="entry name" value="PhoD"/>
    <property type="match status" value="1"/>
</dbReference>
<dbReference type="PANTHER" id="PTHR43606">
    <property type="entry name" value="PHOSPHATASE, PUTATIVE (AFU_ORTHOLOGUE AFUA_6G08710)-RELATED"/>
    <property type="match status" value="1"/>
</dbReference>
<dbReference type="Pfam" id="PF16655">
    <property type="entry name" value="PhoD_N"/>
    <property type="match status" value="1"/>
</dbReference>
<dbReference type="CDD" id="cd07389">
    <property type="entry name" value="MPP_PhoD"/>
    <property type="match status" value="1"/>
</dbReference>
<comment type="caution">
    <text evidence="4">The sequence shown here is derived from an EMBL/GenBank/DDBJ whole genome shotgun (WGS) entry which is preliminary data.</text>
</comment>
<evidence type="ECO:0000259" key="2">
    <source>
        <dbReference type="Pfam" id="PF09423"/>
    </source>
</evidence>
<protein>
    <submittedName>
        <fullName evidence="4">Alkaline phosphatase D family protein</fullName>
    </submittedName>
</protein>
<dbReference type="SUPFAM" id="SSF56300">
    <property type="entry name" value="Metallo-dependent phosphatases"/>
    <property type="match status" value="1"/>
</dbReference>
<reference evidence="4 5" key="1">
    <citation type="submission" date="2022-10" db="EMBL/GenBank/DDBJ databases">
        <title>Paucibacter sp. hw1 Genome sequencing.</title>
        <authorList>
            <person name="Park S."/>
        </authorList>
    </citation>
    <scope>NUCLEOTIDE SEQUENCE [LARGE SCALE GENOMIC DNA]</scope>
    <source>
        <strain evidence="5">hw1</strain>
    </source>
</reference>
<gene>
    <name evidence="4" type="ORF">PRZ03_14840</name>
</gene>
<feature type="domain" description="PhoD-like phosphatase metallophosphatase" evidence="2">
    <location>
        <begin position="154"/>
        <end position="516"/>
    </location>
</feature>
<dbReference type="InterPro" id="IPR018946">
    <property type="entry name" value="PhoD-like_MPP"/>
</dbReference>
<feature type="chain" id="PRO_5047019858" evidence="1">
    <location>
        <begin position="45"/>
        <end position="562"/>
    </location>
</feature>
<dbReference type="InterPro" id="IPR038607">
    <property type="entry name" value="PhoD-like_sf"/>
</dbReference>
<dbReference type="InterPro" id="IPR006311">
    <property type="entry name" value="TAT_signal"/>
</dbReference>
<feature type="signal peptide" evidence="1">
    <location>
        <begin position="1"/>
        <end position="44"/>
    </location>
</feature>
<dbReference type="InterPro" id="IPR032093">
    <property type="entry name" value="PhoD_N"/>
</dbReference>
<keyword evidence="5" id="KW-1185">Reference proteome</keyword>
<accession>A0ABT5KHB9</accession>
<evidence type="ECO:0000313" key="5">
    <source>
        <dbReference type="Proteomes" id="UP001221189"/>
    </source>
</evidence>
<feature type="domain" description="Phospholipase D N-terminal" evidence="3">
    <location>
        <begin position="54"/>
        <end position="143"/>
    </location>
</feature>
<dbReference type="RefSeq" id="WP_273601017.1">
    <property type="nucleotide sequence ID" value="NZ_JAQQXT010000008.1"/>
</dbReference>
<dbReference type="Proteomes" id="UP001221189">
    <property type="component" value="Unassembled WGS sequence"/>
</dbReference>
<sequence>MGRPSLIKPVRVGSSRRGFFKNTGSAAAALLAAPMLPLAGTAEAAVAINGNFQHGVASGDPLSDRVILWTRVTPTNGRSSQVVDYTIAKDPAFTQIVSTGRSKAILERDFTVKIDALGLSPNTTYYYRFSVDGVISPIGRTKTLPVGGVSNLRMAVVSCSNHAYGYFNAYRRIAERADLDMVVHLGDYIYEYGANQYGNVRTPEPTNEIVTLADYRMRHAQYKRDPDSQAMHRQHPLVAIWDDHETANNSYVDGAENHQAGEGAWAARVGAALQAYYEWMPVRVVDPKQPRNNARSYAFGNLVDLIMLEERLNGRSAQLGTNIGNASGYFVQQGAYLDPARQLLGASEEAWLFNKLRTSTAKWKFLGQGVMFAQVKVQGAPNSAGGGVFFNSDAWDGYQPARDRVYEVLKGSQTQAPVNNVVILTGDIHSSWAADLSQDPNNANVATGGYDKVTGQGSRAVEFVGTSISSPGVDNPQQAAGTIAQLAPANPHLKYIKLDKRGYMLIDADATRCVCEWWYVDTVASVSNVQTFGTAFQVVDGANRLSPAAQTPNRANPAALAP</sequence>
<name>A0ABT5KHB9_9BURK</name>
<evidence type="ECO:0000259" key="3">
    <source>
        <dbReference type="Pfam" id="PF16655"/>
    </source>
</evidence>
<dbReference type="Gene3D" id="3.60.21.70">
    <property type="entry name" value="PhoD-like phosphatase"/>
    <property type="match status" value="1"/>
</dbReference>